<dbReference type="NCBIfam" id="TIGR02143">
    <property type="entry name" value="trmA_only"/>
    <property type="match status" value="1"/>
</dbReference>
<dbReference type="HAMAP" id="MF_01011">
    <property type="entry name" value="RNA_methyltr_TrmA"/>
    <property type="match status" value="1"/>
</dbReference>
<dbReference type="EC" id="2.1.1.35" evidence="5"/>
<feature type="binding site" evidence="5 6">
    <location>
        <position position="295"/>
    </location>
    <ligand>
        <name>S-adenosyl-L-methionine</name>
        <dbReference type="ChEBI" id="CHEBI:59789"/>
    </ligand>
</feature>
<sequence>MSAPDYAAQLAEKTARLTALLSSLGAPPLEVFASPAAHYRMRAEFRIWHEGEKLHYAMFRPGGKGGRESLLLIEQFEAASLAINALMPRLLAAVSAVPVLKNRLYQCEFLSASTGEVLLTLIYHKKLDDEWRRAAEDLQRELGVFLIGRSRGQKIVLSQDFVTEKLDVMGSEFRYRQYEGTFTQPNARVCEKMLAWACSQAQGADGDLLELYCGNGNFTLPLARYFRRALATELSKTSVAAAQWNIEANGADNIAVARLSAEEFAEAFAGSRRFRRLAEKGIDLADYRFSTLFVDPPRAGLDEATLALAAQFERVIYVSCNPETLRANLERLSASHSIAAAALFDQFPFTPHIESGVLLVKKAA</sequence>
<evidence type="ECO:0000256" key="3">
    <source>
        <dbReference type="ARBA" id="ARBA00022691"/>
    </source>
</evidence>
<protein>
    <recommendedName>
        <fullName evidence="5">tRNA/tmRNA (uracil-C(5))-methyltransferase</fullName>
        <ecNumber evidence="5">2.1.1.35</ecNumber>
    </recommendedName>
    <alternativeName>
        <fullName evidence="5">tRNA (uracil(54)-C(5))-methyltransferase</fullName>
    </alternativeName>
    <alternativeName>
        <fullName evidence="5">tRNA(m5U54)-methyltransferase</fullName>
        <shortName evidence="5">RUMT</shortName>
    </alternativeName>
    <alternativeName>
        <fullName evidence="5">tmRNA (uracil(341)-C(5))-methyltransferase</fullName>
    </alternativeName>
</protein>
<dbReference type="EMBL" id="JAKOOW010000026">
    <property type="protein sequence ID" value="MCG6504469.1"/>
    <property type="molecule type" value="Genomic_DNA"/>
</dbReference>
<accession>A0ABS9NNU2</accession>
<keyword evidence="4 5" id="KW-0819">tRNA processing</keyword>
<feature type="binding site" evidence="5 6">
    <location>
        <position position="212"/>
    </location>
    <ligand>
        <name>S-adenosyl-L-methionine</name>
        <dbReference type="ChEBI" id="CHEBI:59789"/>
    </ligand>
</feature>
<comment type="similarity">
    <text evidence="5">Belongs to the class I-like SAM-binding methyltransferase superfamily. RNA M5U methyltransferase family. TrmA subfamily.</text>
</comment>
<comment type="catalytic activity">
    <reaction evidence="5">
        <text>uridine(54) in tRNA + S-adenosyl-L-methionine = 5-methyluridine(54) in tRNA + S-adenosyl-L-homocysteine + H(+)</text>
        <dbReference type="Rhea" id="RHEA:42712"/>
        <dbReference type="Rhea" id="RHEA-COMP:10167"/>
        <dbReference type="Rhea" id="RHEA-COMP:10193"/>
        <dbReference type="ChEBI" id="CHEBI:15378"/>
        <dbReference type="ChEBI" id="CHEBI:57856"/>
        <dbReference type="ChEBI" id="CHEBI:59789"/>
        <dbReference type="ChEBI" id="CHEBI:65315"/>
        <dbReference type="ChEBI" id="CHEBI:74447"/>
        <dbReference type="EC" id="2.1.1.35"/>
    </reaction>
</comment>
<reference evidence="8 9" key="1">
    <citation type="submission" date="2022-02" db="EMBL/GenBank/DDBJ databases">
        <title>Genome sequence data of Kingella unionensis sp. nov. strain CICC 24913 (CCUG 75125).</title>
        <authorList>
            <person name="Xiao M."/>
        </authorList>
    </citation>
    <scope>NUCLEOTIDE SEQUENCE [LARGE SCALE GENOMIC DNA]</scope>
    <source>
        <strain evidence="8 9">CICC 24913</strain>
    </source>
</reference>
<feature type="binding site" evidence="5 6">
    <location>
        <position position="233"/>
    </location>
    <ligand>
        <name>S-adenosyl-L-methionine</name>
        <dbReference type="ChEBI" id="CHEBI:59789"/>
    </ligand>
</feature>
<feature type="active site" description="Proton acceptor" evidence="5">
    <location>
        <position position="354"/>
    </location>
</feature>
<feature type="active site" evidence="7">
    <location>
        <position position="320"/>
    </location>
</feature>
<evidence type="ECO:0000256" key="6">
    <source>
        <dbReference type="PROSITE-ProRule" id="PRU01024"/>
    </source>
</evidence>
<organism evidence="8 9">
    <name type="scientific">Kingella pumchi</name>
    <dbReference type="NCBI Taxonomy" id="2779506"/>
    <lineage>
        <taxon>Bacteria</taxon>
        <taxon>Pseudomonadati</taxon>
        <taxon>Pseudomonadota</taxon>
        <taxon>Betaproteobacteria</taxon>
        <taxon>Neisseriales</taxon>
        <taxon>Neisseriaceae</taxon>
        <taxon>Kingella</taxon>
    </lineage>
</organism>
<keyword evidence="2 5" id="KW-0808">Transferase</keyword>
<evidence type="ECO:0000313" key="8">
    <source>
        <dbReference type="EMBL" id="MCG6504469.1"/>
    </source>
</evidence>
<dbReference type="InterPro" id="IPR029063">
    <property type="entry name" value="SAM-dependent_MTases_sf"/>
</dbReference>
<evidence type="ECO:0000256" key="7">
    <source>
        <dbReference type="PROSITE-ProRule" id="PRU10015"/>
    </source>
</evidence>
<feature type="binding site" evidence="5">
    <location>
        <position position="217"/>
    </location>
    <ligand>
        <name>S-adenosyl-L-methionine</name>
        <dbReference type="ChEBI" id="CHEBI:59789"/>
    </ligand>
</feature>
<proteinExistence type="inferred from homology"/>
<evidence type="ECO:0000256" key="1">
    <source>
        <dbReference type="ARBA" id="ARBA00022603"/>
    </source>
</evidence>
<keyword evidence="1 5" id="KW-0489">Methyltransferase</keyword>
<evidence type="ECO:0000256" key="2">
    <source>
        <dbReference type="ARBA" id="ARBA00022679"/>
    </source>
</evidence>
<dbReference type="InterPro" id="IPR030390">
    <property type="entry name" value="MeTrfase_TrmA_AS"/>
</dbReference>
<comment type="catalytic activity">
    <reaction evidence="5">
        <text>uridine(341) in tmRNA + S-adenosyl-L-methionine = 5-methyluridine(341) in tmRNA + S-adenosyl-L-homocysteine + H(+)</text>
        <dbReference type="Rhea" id="RHEA:43612"/>
        <dbReference type="Rhea" id="RHEA-COMP:10630"/>
        <dbReference type="Rhea" id="RHEA-COMP:10631"/>
        <dbReference type="ChEBI" id="CHEBI:15378"/>
        <dbReference type="ChEBI" id="CHEBI:57856"/>
        <dbReference type="ChEBI" id="CHEBI:59789"/>
        <dbReference type="ChEBI" id="CHEBI:65315"/>
        <dbReference type="ChEBI" id="CHEBI:74447"/>
    </reaction>
</comment>
<dbReference type="Proteomes" id="UP001298424">
    <property type="component" value="Unassembled WGS sequence"/>
</dbReference>
<dbReference type="GO" id="GO:0032259">
    <property type="term" value="P:methylation"/>
    <property type="evidence" value="ECO:0007669"/>
    <property type="project" value="UniProtKB-KW"/>
</dbReference>
<keyword evidence="3 5" id="KW-0949">S-adenosyl-L-methionine</keyword>
<gene>
    <name evidence="5 8" type="primary">trmA</name>
    <name evidence="8" type="ORF">MB824_08160</name>
</gene>
<dbReference type="Gene3D" id="2.40.50.1070">
    <property type="match status" value="1"/>
</dbReference>
<name>A0ABS9NNU2_9NEIS</name>
<dbReference type="PANTHER" id="PTHR47790">
    <property type="entry name" value="TRNA/TMRNA (URACIL-C(5))-METHYLTRANSFERASE"/>
    <property type="match status" value="1"/>
</dbReference>
<dbReference type="CDD" id="cd02440">
    <property type="entry name" value="AdoMet_MTases"/>
    <property type="match status" value="1"/>
</dbReference>
<dbReference type="SUPFAM" id="SSF53335">
    <property type="entry name" value="S-adenosyl-L-methionine-dependent methyltransferases"/>
    <property type="match status" value="1"/>
</dbReference>
<dbReference type="PROSITE" id="PS01230">
    <property type="entry name" value="TRMA_1"/>
    <property type="match status" value="1"/>
</dbReference>
<evidence type="ECO:0000256" key="4">
    <source>
        <dbReference type="ARBA" id="ARBA00022694"/>
    </source>
</evidence>
<dbReference type="Gene3D" id="3.40.50.150">
    <property type="entry name" value="Vaccinia Virus protein VP39"/>
    <property type="match status" value="1"/>
</dbReference>
<evidence type="ECO:0000313" key="9">
    <source>
        <dbReference type="Proteomes" id="UP001298424"/>
    </source>
</evidence>
<dbReference type="PANTHER" id="PTHR47790:SF2">
    <property type="entry name" value="TRNA_TMRNA (URACIL-C(5))-METHYLTRANSFERASE"/>
    <property type="match status" value="1"/>
</dbReference>
<dbReference type="Pfam" id="PF05958">
    <property type="entry name" value="tRNA_U5-meth_tr"/>
    <property type="match status" value="1"/>
</dbReference>
<evidence type="ECO:0000256" key="5">
    <source>
        <dbReference type="HAMAP-Rule" id="MF_01011"/>
    </source>
</evidence>
<comment type="caution">
    <text evidence="8">The sequence shown here is derived from an EMBL/GenBank/DDBJ whole genome shotgun (WGS) entry which is preliminary data.</text>
</comment>
<dbReference type="GO" id="GO:0030697">
    <property type="term" value="F:tRNA (uracil(54)-C5)-methyltransferase activity, S-adenosyl methionine-dependent"/>
    <property type="evidence" value="ECO:0007669"/>
    <property type="project" value="UniProtKB-EC"/>
</dbReference>
<comment type="function">
    <text evidence="5">Dual-specificity methyltransferase that catalyzes the formation of 5-methyluridine at position 54 (m5U54) in all tRNAs, and that of position 341 (m5U341) in tmRNA (transfer-mRNA).</text>
</comment>
<dbReference type="InterPro" id="IPR010280">
    <property type="entry name" value="U5_MeTrfase_fam"/>
</dbReference>
<dbReference type="InterPro" id="IPR011869">
    <property type="entry name" value="TrmA_MeTrfase"/>
</dbReference>
<dbReference type="PROSITE" id="PS51687">
    <property type="entry name" value="SAM_MT_RNA_M5U"/>
    <property type="match status" value="1"/>
</dbReference>
<feature type="binding site" evidence="5 6">
    <location>
        <position position="184"/>
    </location>
    <ligand>
        <name>S-adenosyl-L-methionine</name>
        <dbReference type="ChEBI" id="CHEBI:59789"/>
    </ligand>
</feature>
<keyword evidence="9" id="KW-1185">Reference proteome</keyword>
<feature type="active site" description="Nucleophile" evidence="5 6">
    <location>
        <position position="320"/>
    </location>
</feature>